<keyword evidence="1" id="KW-0472">Membrane</keyword>
<evidence type="ECO:0000256" key="1">
    <source>
        <dbReference type="SAM" id="Phobius"/>
    </source>
</evidence>
<feature type="transmembrane region" description="Helical" evidence="1">
    <location>
        <begin position="6"/>
        <end position="23"/>
    </location>
</feature>
<evidence type="ECO:0000313" key="2">
    <source>
        <dbReference type="EMBL" id="SCZ80185.1"/>
    </source>
</evidence>
<feature type="transmembrane region" description="Helical" evidence="1">
    <location>
        <begin position="116"/>
        <end position="134"/>
    </location>
</feature>
<dbReference type="OrthoDB" id="3243277at2"/>
<feature type="transmembrane region" description="Helical" evidence="1">
    <location>
        <begin position="245"/>
        <end position="265"/>
    </location>
</feature>
<gene>
    <name evidence="2" type="ORF">SAMN03080599_02132</name>
</gene>
<sequence length="401" mass="43171">MKYGFEIAFVLVIAIIFVSETISAKLKGKIPALFLMTVITLIGYWTVIPMDIVEVSGLGAVKNIMMMIILIHMGTLLELEQLKREWKTVATALAAVAGIALIFLSVGGLILGDKLLSLTAIAPLAGGGMAGILTSQALTNGGYTDLAVWPILLITLQSFVGMPIVAFFVRGEMRDLLSKVRSGELKHPNEVQTESVASQNTKLIDKLPELYKTPAFYFLVLAILGTLNLALYINVTSKIQYISLIMDKSIVALVIGIVLGNLGLLDKGVMSKTMSSGILDISFYAYIMTFLTGASVATIKAMMLPLVLTFVMATIGIGVFSWIVGRGVGYTSRLSMAVGYNCYLGFPFNYMITKEAARAIAGNVEEEEILFDTMLPTMLIAGFICVTIVSVLMAGVLSAMI</sequence>
<organism evidence="2 3">
    <name type="scientific">Acidaminobacter hydrogenoformans DSM 2784</name>
    <dbReference type="NCBI Taxonomy" id="1120920"/>
    <lineage>
        <taxon>Bacteria</taxon>
        <taxon>Bacillati</taxon>
        <taxon>Bacillota</taxon>
        <taxon>Clostridia</taxon>
        <taxon>Peptostreptococcales</taxon>
        <taxon>Acidaminobacteraceae</taxon>
        <taxon>Acidaminobacter</taxon>
    </lineage>
</organism>
<dbReference type="RefSeq" id="WP_092591315.1">
    <property type="nucleotide sequence ID" value="NZ_FMWL01000011.1"/>
</dbReference>
<dbReference type="InterPro" id="IPR049576">
    <property type="entry name" value="HDC-like"/>
</dbReference>
<dbReference type="EMBL" id="FMWL01000011">
    <property type="protein sequence ID" value="SCZ80185.1"/>
    <property type="molecule type" value="Genomic_DNA"/>
</dbReference>
<feature type="transmembrane region" description="Helical" evidence="1">
    <location>
        <begin position="60"/>
        <end position="77"/>
    </location>
</feature>
<dbReference type="Proteomes" id="UP000199208">
    <property type="component" value="Unassembled WGS sequence"/>
</dbReference>
<feature type="transmembrane region" description="Helical" evidence="1">
    <location>
        <begin position="215"/>
        <end position="233"/>
    </location>
</feature>
<feature type="transmembrane region" description="Helical" evidence="1">
    <location>
        <begin position="30"/>
        <end position="48"/>
    </location>
</feature>
<feature type="transmembrane region" description="Helical" evidence="1">
    <location>
        <begin position="146"/>
        <end position="169"/>
    </location>
</feature>
<dbReference type="AlphaFoldDB" id="A0A1G5S1C0"/>
<dbReference type="CDD" id="cd21416">
    <property type="entry name" value="HDC_protein"/>
    <property type="match status" value="1"/>
</dbReference>
<dbReference type="STRING" id="1120920.SAMN03080599_02132"/>
<protein>
    <submittedName>
        <fullName evidence="2">Na+/glutamate symporter</fullName>
    </submittedName>
</protein>
<accession>A0A1G5S1C0</accession>
<name>A0A1G5S1C0_9FIRM</name>
<keyword evidence="1" id="KW-0812">Transmembrane</keyword>
<feature type="transmembrane region" description="Helical" evidence="1">
    <location>
        <begin position="306"/>
        <end position="325"/>
    </location>
</feature>
<proteinExistence type="predicted"/>
<feature type="transmembrane region" description="Helical" evidence="1">
    <location>
        <begin position="378"/>
        <end position="400"/>
    </location>
</feature>
<keyword evidence="3" id="KW-1185">Reference proteome</keyword>
<keyword evidence="1" id="KW-1133">Transmembrane helix</keyword>
<reference evidence="2 3" key="1">
    <citation type="submission" date="2016-10" db="EMBL/GenBank/DDBJ databases">
        <authorList>
            <person name="de Groot N.N."/>
        </authorList>
    </citation>
    <scope>NUCLEOTIDE SEQUENCE [LARGE SCALE GENOMIC DNA]</scope>
    <source>
        <strain evidence="2 3">DSM 2784</strain>
    </source>
</reference>
<feature type="transmembrane region" description="Helical" evidence="1">
    <location>
        <begin position="89"/>
        <end position="110"/>
    </location>
</feature>
<feature type="transmembrane region" description="Helical" evidence="1">
    <location>
        <begin position="277"/>
        <end position="299"/>
    </location>
</feature>
<evidence type="ECO:0000313" key="3">
    <source>
        <dbReference type="Proteomes" id="UP000199208"/>
    </source>
</evidence>